<dbReference type="AlphaFoldDB" id="A0A2G8KXZ7"/>
<gene>
    <name evidence="2" type="ORF">BSL78_10268</name>
</gene>
<protein>
    <submittedName>
        <fullName evidence="2">Uncharacterized protein</fullName>
    </submittedName>
</protein>
<feature type="compositionally biased region" description="Basic and acidic residues" evidence="1">
    <location>
        <begin position="266"/>
        <end position="275"/>
    </location>
</feature>
<comment type="caution">
    <text evidence="2">The sequence shown here is derived from an EMBL/GenBank/DDBJ whole genome shotgun (WGS) entry which is preliminary data.</text>
</comment>
<sequence>MRPGRVAVEGDGRQAGPIHPQRSGSRSRIRDLVGAVGRGIRVDPRLVEGFQYLSCVYKCHGWTLAGPLVGSAVVSSRPCVATRRSHGVHPLPPVSRGVPPCTRIYQRSDMKLSRTGVHPRLEKAPCLWCVNIFARLDSAGLLGRVSRRFIATMCCNSALRAGVFTHSPREQKILSCILSTNPDIELFHPQNPRWRREKEREEREREMKGRREKASRVAWWMARVSCDLAEGRAAGRRRRQAGPIHPQRSGSRSRIRDLVGGSREGQSIRERRRER</sequence>
<feature type="region of interest" description="Disordered" evidence="1">
    <location>
        <begin position="1"/>
        <end position="27"/>
    </location>
</feature>
<keyword evidence="3" id="KW-1185">Reference proteome</keyword>
<feature type="region of interest" description="Disordered" evidence="1">
    <location>
        <begin position="232"/>
        <end position="275"/>
    </location>
</feature>
<accession>A0A2G8KXZ7</accession>
<evidence type="ECO:0000313" key="3">
    <source>
        <dbReference type="Proteomes" id="UP000230750"/>
    </source>
</evidence>
<evidence type="ECO:0000313" key="2">
    <source>
        <dbReference type="EMBL" id="PIK52835.1"/>
    </source>
</evidence>
<evidence type="ECO:0000256" key="1">
    <source>
        <dbReference type="SAM" id="MobiDB-lite"/>
    </source>
</evidence>
<name>A0A2G8KXZ7_STIJA</name>
<organism evidence="2 3">
    <name type="scientific">Stichopus japonicus</name>
    <name type="common">Sea cucumber</name>
    <dbReference type="NCBI Taxonomy" id="307972"/>
    <lineage>
        <taxon>Eukaryota</taxon>
        <taxon>Metazoa</taxon>
        <taxon>Echinodermata</taxon>
        <taxon>Eleutherozoa</taxon>
        <taxon>Echinozoa</taxon>
        <taxon>Holothuroidea</taxon>
        <taxon>Aspidochirotacea</taxon>
        <taxon>Aspidochirotida</taxon>
        <taxon>Stichopodidae</taxon>
        <taxon>Apostichopus</taxon>
    </lineage>
</organism>
<reference evidence="2 3" key="1">
    <citation type="journal article" date="2017" name="PLoS Biol.">
        <title>The sea cucumber genome provides insights into morphological evolution and visceral regeneration.</title>
        <authorList>
            <person name="Zhang X."/>
            <person name="Sun L."/>
            <person name="Yuan J."/>
            <person name="Sun Y."/>
            <person name="Gao Y."/>
            <person name="Zhang L."/>
            <person name="Li S."/>
            <person name="Dai H."/>
            <person name="Hamel J.F."/>
            <person name="Liu C."/>
            <person name="Yu Y."/>
            <person name="Liu S."/>
            <person name="Lin W."/>
            <person name="Guo K."/>
            <person name="Jin S."/>
            <person name="Xu P."/>
            <person name="Storey K.B."/>
            <person name="Huan P."/>
            <person name="Zhang T."/>
            <person name="Zhou Y."/>
            <person name="Zhang J."/>
            <person name="Lin C."/>
            <person name="Li X."/>
            <person name="Xing L."/>
            <person name="Huo D."/>
            <person name="Sun M."/>
            <person name="Wang L."/>
            <person name="Mercier A."/>
            <person name="Li F."/>
            <person name="Yang H."/>
            <person name="Xiang J."/>
        </authorList>
    </citation>
    <scope>NUCLEOTIDE SEQUENCE [LARGE SCALE GENOMIC DNA]</scope>
    <source>
        <strain evidence="2">Shaxun</strain>
        <tissue evidence="2">Muscle</tissue>
    </source>
</reference>
<dbReference type="EMBL" id="MRZV01000312">
    <property type="protein sequence ID" value="PIK52835.1"/>
    <property type="molecule type" value="Genomic_DNA"/>
</dbReference>
<proteinExistence type="predicted"/>
<dbReference type="Proteomes" id="UP000230750">
    <property type="component" value="Unassembled WGS sequence"/>
</dbReference>